<accession>A0AA41YPX0</accession>
<keyword evidence="3" id="KW-1185">Reference proteome</keyword>
<evidence type="ECO:0000313" key="3">
    <source>
        <dbReference type="Proteomes" id="UP001165679"/>
    </source>
</evidence>
<dbReference type="Pfam" id="PF00561">
    <property type="entry name" value="Abhydrolase_1"/>
    <property type="match status" value="1"/>
</dbReference>
<dbReference type="InterPro" id="IPR050471">
    <property type="entry name" value="AB_hydrolase"/>
</dbReference>
<dbReference type="Pfam" id="PF00196">
    <property type="entry name" value="GerE"/>
    <property type="match status" value="1"/>
</dbReference>
<gene>
    <name evidence="2" type="ORF">OL599_19295</name>
</gene>
<name>A0AA41YPX0_9PROT</name>
<dbReference type="PANTHER" id="PTHR43433:SF8">
    <property type="entry name" value="BIFUNCTIONAL LIPASE_ADENYLATE CYCLASE LIPJ"/>
    <property type="match status" value="1"/>
</dbReference>
<dbReference type="Gene3D" id="3.40.50.1820">
    <property type="entry name" value="alpha/beta hydrolase"/>
    <property type="match status" value="1"/>
</dbReference>
<dbReference type="InterPro" id="IPR036388">
    <property type="entry name" value="WH-like_DNA-bd_sf"/>
</dbReference>
<comment type="caution">
    <text evidence="2">The sequence shown here is derived from an EMBL/GenBank/DDBJ whole genome shotgun (WGS) entry which is preliminary data.</text>
</comment>
<sequence length="515" mass="55164">MRGAETRYAKSGDVHIAYQVLGRGPIDIVFVQGFISNLEVQWEEPGLAHLLNRLAAIGRLILFDKRGSGLSDRVAEMPTLETRMDDVRAVLDAARSRQAVLIGASEGGPMAILFAATYPGRTRALVLYGAYAHFLTWVLSRQQVEAFVAAADRDWGSGGSLKSFAPGLLGDARFRDWWARFERLGASPAAAMALARMNSEIDVRPVLPAVRVPTLVIHRRNDVRVNIAAGRYLAAHIAGARYVEVDGSDHPIWVGDTDSVVDEIETFLTGARPAAAVNRLLSTVLAIDIADAARCVAHAGDRRWLETLGRFRSIVAEQIARFQGRALEPGRAGALAIFDGPTRAVRCAIAVRDAAGELGLEVRAGVHTGEIEIEGDAVGGIALHVADRIAAAARPGDVLVSGTVRDLVIGAPLQFSERGECALEGVVDRIRLLAVIDRPEPAPTVPADHPALRALSPREGEILDLVARGLTNPAIADALALSEHTVKRHVANILLKLDLPTRSAAAAFLATALRR</sequence>
<dbReference type="Proteomes" id="UP001165679">
    <property type="component" value="Unassembled WGS sequence"/>
</dbReference>
<dbReference type="Gene3D" id="1.10.10.10">
    <property type="entry name" value="Winged helix-like DNA-binding domain superfamily/Winged helix DNA-binding domain"/>
    <property type="match status" value="1"/>
</dbReference>
<evidence type="ECO:0000259" key="1">
    <source>
        <dbReference type="PROSITE" id="PS50043"/>
    </source>
</evidence>
<dbReference type="AlphaFoldDB" id="A0AA41YPX0"/>
<reference evidence="2" key="1">
    <citation type="submission" date="2022-09" db="EMBL/GenBank/DDBJ databases">
        <title>Rhodovastum sp. nov. RN2-1 isolated from soil in Seongnam, South Korea.</title>
        <authorList>
            <person name="Le N.T."/>
        </authorList>
    </citation>
    <scope>NUCLEOTIDE SEQUENCE</scope>
    <source>
        <strain evidence="2">RN2-1</strain>
    </source>
</reference>
<dbReference type="InterPro" id="IPR016032">
    <property type="entry name" value="Sig_transdc_resp-reg_C-effctor"/>
</dbReference>
<dbReference type="GO" id="GO:0009190">
    <property type="term" value="P:cyclic nucleotide biosynthetic process"/>
    <property type="evidence" value="ECO:0007669"/>
    <property type="project" value="InterPro"/>
</dbReference>
<dbReference type="PRINTS" id="PR00038">
    <property type="entry name" value="HTHLUXR"/>
</dbReference>
<feature type="domain" description="HTH luxR-type" evidence="1">
    <location>
        <begin position="448"/>
        <end position="513"/>
    </location>
</feature>
<dbReference type="GO" id="GO:0016787">
    <property type="term" value="F:hydrolase activity"/>
    <property type="evidence" value="ECO:0007669"/>
    <property type="project" value="UniProtKB-KW"/>
</dbReference>
<dbReference type="EMBL" id="JAPDNT010000023">
    <property type="protein sequence ID" value="MCW3476715.1"/>
    <property type="molecule type" value="Genomic_DNA"/>
</dbReference>
<dbReference type="Gene3D" id="3.30.70.1230">
    <property type="entry name" value="Nucleotide cyclase"/>
    <property type="match status" value="1"/>
</dbReference>
<dbReference type="InterPro" id="IPR001054">
    <property type="entry name" value="A/G_cyclase"/>
</dbReference>
<dbReference type="GO" id="GO:0003677">
    <property type="term" value="F:DNA binding"/>
    <property type="evidence" value="ECO:0007669"/>
    <property type="project" value="InterPro"/>
</dbReference>
<protein>
    <submittedName>
        <fullName evidence="2">Alpha/beta fold hydrolase</fullName>
    </submittedName>
</protein>
<dbReference type="SUPFAM" id="SSF46894">
    <property type="entry name" value="C-terminal effector domain of the bipartite response regulators"/>
    <property type="match status" value="1"/>
</dbReference>
<dbReference type="PROSITE" id="PS50043">
    <property type="entry name" value="HTH_LUXR_2"/>
    <property type="match status" value="1"/>
</dbReference>
<dbReference type="InterPro" id="IPR029058">
    <property type="entry name" value="AB_hydrolase_fold"/>
</dbReference>
<proteinExistence type="predicted"/>
<dbReference type="InterPro" id="IPR000792">
    <property type="entry name" value="Tscrpt_reg_LuxR_C"/>
</dbReference>
<dbReference type="RefSeq" id="WP_264715544.1">
    <property type="nucleotide sequence ID" value="NZ_JAPDNT010000023.1"/>
</dbReference>
<reference evidence="2" key="2">
    <citation type="submission" date="2022-10" db="EMBL/GenBank/DDBJ databases">
        <authorList>
            <person name="Trinh H.N."/>
        </authorList>
    </citation>
    <scope>NUCLEOTIDE SEQUENCE</scope>
    <source>
        <strain evidence="2">RN2-1</strain>
    </source>
</reference>
<dbReference type="PRINTS" id="PR00111">
    <property type="entry name" value="ABHYDROLASE"/>
</dbReference>
<dbReference type="PANTHER" id="PTHR43433">
    <property type="entry name" value="HYDROLASE, ALPHA/BETA FOLD FAMILY PROTEIN"/>
    <property type="match status" value="1"/>
</dbReference>
<evidence type="ECO:0000313" key="2">
    <source>
        <dbReference type="EMBL" id="MCW3476715.1"/>
    </source>
</evidence>
<dbReference type="CDD" id="cd06170">
    <property type="entry name" value="LuxR_C_like"/>
    <property type="match status" value="1"/>
</dbReference>
<dbReference type="GO" id="GO:0006355">
    <property type="term" value="P:regulation of DNA-templated transcription"/>
    <property type="evidence" value="ECO:0007669"/>
    <property type="project" value="InterPro"/>
</dbReference>
<dbReference type="GO" id="GO:0004016">
    <property type="term" value="F:adenylate cyclase activity"/>
    <property type="evidence" value="ECO:0007669"/>
    <property type="project" value="UniProtKB-ARBA"/>
</dbReference>
<keyword evidence="2" id="KW-0378">Hydrolase</keyword>
<dbReference type="InterPro" id="IPR000073">
    <property type="entry name" value="AB_hydrolase_1"/>
</dbReference>
<dbReference type="CDD" id="cd07302">
    <property type="entry name" value="CHD"/>
    <property type="match status" value="1"/>
</dbReference>
<dbReference type="SUPFAM" id="SSF53474">
    <property type="entry name" value="alpha/beta-Hydrolases"/>
    <property type="match status" value="1"/>
</dbReference>
<dbReference type="SMART" id="SM00421">
    <property type="entry name" value="HTH_LUXR"/>
    <property type="match status" value="1"/>
</dbReference>
<organism evidence="2 3">
    <name type="scientific">Limobrevibacterium gyesilva</name>
    <dbReference type="NCBI Taxonomy" id="2991712"/>
    <lineage>
        <taxon>Bacteria</taxon>
        <taxon>Pseudomonadati</taxon>
        <taxon>Pseudomonadota</taxon>
        <taxon>Alphaproteobacteria</taxon>
        <taxon>Acetobacterales</taxon>
        <taxon>Acetobacteraceae</taxon>
        <taxon>Limobrevibacterium</taxon>
    </lineage>
</organism>
<dbReference type="GO" id="GO:0035556">
    <property type="term" value="P:intracellular signal transduction"/>
    <property type="evidence" value="ECO:0007669"/>
    <property type="project" value="InterPro"/>
</dbReference>
<dbReference type="PROSITE" id="PS00622">
    <property type="entry name" value="HTH_LUXR_1"/>
    <property type="match status" value="1"/>
</dbReference>
<dbReference type="InterPro" id="IPR029787">
    <property type="entry name" value="Nucleotide_cyclase"/>
</dbReference>
<dbReference type="SUPFAM" id="SSF55073">
    <property type="entry name" value="Nucleotide cyclase"/>
    <property type="match status" value="1"/>
</dbReference>